<organism evidence="1 2">
    <name type="scientific">Fistulina hepatica ATCC 64428</name>
    <dbReference type="NCBI Taxonomy" id="1128425"/>
    <lineage>
        <taxon>Eukaryota</taxon>
        <taxon>Fungi</taxon>
        <taxon>Dikarya</taxon>
        <taxon>Basidiomycota</taxon>
        <taxon>Agaricomycotina</taxon>
        <taxon>Agaricomycetes</taxon>
        <taxon>Agaricomycetidae</taxon>
        <taxon>Agaricales</taxon>
        <taxon>Fistulinaceae</taxon>
        <taxon>Fistulina</taxon>
    </lineage>
</organism>
<gene>
    <name evidence="1" type="ORF">FISHEDRAFT_73893</name>
</gene>
<dbReference type="SUPFAM" id="SSF102405">
    <property type="entry name" value="MCP/YpsA-like"/>
    <property type="match status" value="1"/>
</dbReference>
<dbReference type="AlphaFoldDB" id="A0A0D7AD81"/>
<evidence type="ECO:0000313" key="2">
    <source>
        <dbReference type="Proteomes" id="UP000054144"/>
    </source>
</evidence>
<dbReference type="GO" id="GO:0016799">
    <property type="term" value="F:hydrolase activity, hydrolyzing N-glycosyl compounds"/>
    <property type="evidence" value="ECO:0007669"/>
    <property type="project" value="TreeGrafter"/>
</dbReference>
<keyword evidence="2" id="KW-1185">Reference proteome</keyword>
<proteinExistence type="predicted"/>
<protein>
    <recommendedName>
        <fullName evidence="3">Cytokinin riboside 5'-monophosphate phosphoribohydrolase</fullName>
    </recommendedName>
</protein>
<dbReference type="NCBIfam" id="TIGR00730">
    <property type="entry name" value="Rossman fold protein, TIGR00730 family"/>
    <property type="match status" value="1"/>
</dbReference>
<sequence>MSSFTDTAQEKSVSESVSSTVKTIAVYCASSIGNQKAYIACAQSLGRAMGKSHRDLVYGGGSNGLMGVISGTVLEGGSNVTGVVPYSMLAAGGEGQGMDDKTVVIDEKGREGVQTIIVNTMHERKVEMARRADAFIGLPGGFGTYEEILEVMTWTQLGIHRKPVLLLNVLNFYDPLRALVKNGVSAGFIRPQNGNIVIFVDGPSDHVDHETFDWGTAAFRALDAWKPDDISPIYNWKLRKEGVNAHDPLEAS</sequence>
<dbReference type="Proteomes" id="UP000054144">
    <property type="component" value="Unassembled WGS sequence"/>
</dbReference>
<dbReference type="Gene3D" id="3.40.50.450">
    <property type="match status" value="1"/>
</dbReference>
<dbReference type="GO" id="GO:0005829">
    <property type="term" value="C:cytosol"/>
    <property type="evidence" value="ECO:0007669"/>
    <property type="project" value="TreeGrafter"/>
</dbReference>
<dbReference type="GO" id="GO:0009691">
    <property type="term" value="P:cytokinin biosynthetic process"/>
    <property type="evidence" value="ECO:0007669"/>
    <property type="project" value="InterPro"/>
</dbReference>
<dbReference type="OrthoDB" id="414463at2759"/>
<evidence type="ECO:0000313" key="1">
    <source>
        <dbReference type="EMBL" id="KIY48334.1"/>
    </source>
</evidence>
<name>A0A0D7AD81_9AGAR</name>
<dbReference type="Pfam" id="PF03641">
    <property type="entry name" value="Lysine_decarbox"/>
    <property type="match status" value="1"/>
</dbReference>
<dbReference type="PANTHER" id="PTHR31223:SF70">
    <property type="entry name" value="LOG FAMILY PROTEIN YJL055W"/>
    <property type="match status" value="1"/>
</dbReference>
<dbReference type="InterPro" id="IPR005269">
    <property type="entry name" value="LOG"/>
</dbReference>
<evidence type="ECO:0008006" key="3">
    <source>
        <dbReference type="Google" id="ProtNLM"/>
    </source>
</evidence>
<dbReference type="PANTHER" id="PTHR31223">
    <property type="entry name" value="LOG FAMILY PROTEIN YJL055W"/>
    <property type="match status" value="1"/>
</dbReference>
<dbReference type="InterPro" id="IPR031100">
    <property type="entry name" value="LOG_fam"/>
</dbReference>
<accession>A0A0D7AD81</accession>
<reference evidence="1 2" key="1">
    <citation type="journal article" date="2015" name="Fungal Genet. Biol.">
        <title>Evolution of novel wood decay mechanisms in Agaricales revealed by the genome sequences of Fistulina hepatica and Cylindrobasidium torrendii.</title>
        <authorList>
            <person name="Floudas D."/>
            <person name="Held B.W."/>
            <person name="Riley R."/>
            <person name="Nagy L.G."/>
            <person name="Koehler G."/>
            <person name="Ransdell A.S."/>
            <person name="Younus H."/>
            <person name="Chow J."/>
            <person name="Chiniquy J."/>
            <person name="Lipzen A."/>
            <person name="Tritt A."/>
            <person name="Sun H."/>
            <person name="Haridas S."/>
            <person name="LaButti K."/>
            <person name="Ohm R.A."/>
            <person name="Kues U."/>
            <person name="Blanchette R.A."/>
            <person name="Grigoriev I.V."/>
            <person name="Minto R.E."/>
            <person name="Hibbett D.S."/>
        </authorList>
    </citation>
    <scope>NUCLEOTIDE SEQUENCE [LARGE SCALE GENOMIC DNA]</scope>
    <source>
        <strain evidence="1 2">ATCC 64428</strain>
    </source>
</reference>
<dbReference type="EMBL" id="KN881851">
    <property type="protein sequence ID" value="KIY48334.1"/>
    <property type="molecule type" value="Genomic_DNA"/>
</dbReference>